<evidence type="ECO:0008006" key="3">
    <source>
        <dbReference type="Google" id="ProtNLM"/>
    </source>
</evidence>
<evidence type="ECO:0000313" key="1">
    <source>
        <dbReference type="EMBL" id="KAF7289188.1"/>
    </source>
</evidence>
<accession>A0A8H6VT78</accession>
<organism evidence="1 2">
    <name type="scientific">Mycena indigotica</name>
    <dbReference type="NCBI Taxonomy" id="2126181"/>
    <lineage>
        <taxon>Eukaryota</taxon>
        <taxon>Fungi</taxon>
        <taxon>Dikarya</taxon>
        <taxon>Basidiomycota</taxon>
        <taxon>Agaricomycotina</taxon>
        <taxon>Agaricomycetes</taxon>
        <taxon>Agaricomycetidae</taxon>
        <taxon>Agaricales</taxon>
        <taxon>Marasmiineae</taxon>
        <taxon>Mycenaceae</taxon>
        <taxon>Mycena</taxon>
    </lineage>
</organism>
<dbReference type="RefSeq" id="XP_037213219.1">
    <property type="nucleotide sequence ID" value="XM_037370218.1"/>
</dbReference>
<dbReference type="GeneID" id="59352734"/>
<dbReference type="SUPFAM" id="SSF52540">
    <property type="entry name" value="P-loop containing nucleoside triphosphate hydrolases"/>
    <property type="match status" value="1"/>
</dbReference>
<dbReference type="Proteomes" id="UP000636479">
    <property type="component" value="Unassembled WGS sequence"/>
</dbReference>
<dbReference type="InterPro" id="IPR027417">
    <property type="entry name" value="P-loop_NTPase"/>
</dbReference>
<dbReference type="OrthoDB" id="391988at2759"/>
<reference evidence="1" key="1">
    <citation type="submission" date="2020-05" db="EMBL/GenBank/DDBJ databases">
        <title>Mycena genomes resolve the evolution of fungal bioluminescence.</title>
        <authorList>
            <person name="Tsai I.J."/>
        </authorList>
    </citation>
    <scope>NUCLEOTIDE SEQUENCE</scope>
    <source>
        <strain evidence="1">171206Taipei</strain>
    </source>
</reference>
<evidence type="ECO:0000313" key="2">
    <source>
        <dbReference type="Proteomes" id="UP000636479"/>
    </source>
</evidence>
<proteinExistence type="predicted"/>
<dbReference type="AlphaFoldDB" id="A0A8H6VT78"/>
<name>A0A8H6VT78_9AGAR</name>
<comment type="caution">
    <text evidence="1">The sequence shown here is derived from an EMBL/GenBank/DDBJ whole genome shotgun (WGS) entry which is preliminary data.</text>
</comment>
<protein>
    <recommendedName>
        <fullName evidence="3">G domain-containing protein</fullName>
    </recommendedName>
</protein>
<gene>
    <name evidence="1" type="ORF">MIND_01379900</name>
</gene>
<keyword evidence="2" id="KW-1185">Reference proteome</keyword>
<dbReference type="EMBL" id="JACAZF010000017">
    <property type="protein sequence ID" value="KAF7289188.1"/>
    <property type="molecule type" value="Genomic_DNA"/>
</dbReference>
<sequence>MTNPPHVYCAALCGHAIYIFTSAAMTQPPLPVAELEAAPAERENSTTLHDTQTSCPYLHILVVGADKVGKSSLITHVLGVDYEVTTIPSPESWGTIPAGVKSMRQPRLVLHEIPYMQRAGQTSGLDEVETLVSALKSGPLEHQVHAIWLCAQIPYVDPHSDALDSVELDFVGKPTPLRVPRIVFFTQFDNLVDLQDEQITGSLPENLSEHEMERLTFQKALNLYQHSCANVLLRASPEVPFFRLSGLNEENLSQQSQRDVDSLLQTTHQLAEEYVDKISWNMTGMPEQLASVHMKLENSIRTGMTGSCSSSRVLRDEEAPAVYYDALFSVILWNRLSTILDKSHRQLTRGWNLEDPHVLRDSPIFVSAIRQIAGLPVIDGSDNKALGIDMLDRWQLVLTLIAGILVSANMGRIAATFAAFIWIGHVVLQLRRRLPETVRIFLESIIHLTLLLDRIFHSALRPNIGRPKALTNADIKQALEQYQASETAAQVHSDVQLFIDDTCESIWKALWGLRKRKAEDLVRELVDQWRTGSGSSLTPLRVTSQH</sequence>